<evidence type="ECO:0000313" key="2">
    <source>
        <dbReference type="Proteomes" id="UP000707356"/>
    </source>
</evidence>
<accession>A0A951PAU7</accession>
<dbReference type="Proteomes" id="UP000707356">
    <property type="component" value="Unassembled WGS sequence"/>
</dbReference>
<reference evidence="1" key="2">
    <citation type="journal article" date="2022" name="Microbiol. Resour. Announc.">
        <title>Metagenome Sequencing to Explore Phylogenomics of Terrestrial Cyanobacteria.</title>
        <authorList>
            <person name="Ward R.D."/>
            <person name="Stajich J.E."/>
            <person name="Johansen J.R."/>
            <person name="Huntemann M."/>
            <person name="Clum A."/>
            <person name="Foster B."/>
            <person name="Foster B."/>
            <person name="Roux S."/>
            <person name="Palaniappan K."/>
            <person name="Varghese N."/>
            <person name="Mukherjee S."/>
            <person name="Reddy T.B.K."/>
            <person name="Daum C."/>
            <person name="Copeland A."/>
            <person name="Chen I.A."/>
            <person name="Ivanova N.N."/>
            <person name="Kyrpides N.C."/>
            <person name="Shapiro N."/>
            <person name="Eloe-Fadrosh E.A."/>
            <person name="Pietrasiak N."/>
        </authorList>
    </citation>
    <scope>NUCLEOTIDE SEQUENCE</scope>
    <source>
        <strain evidence="1">GSE-TBD4-15B</strain>
    </source>
</reference>
<dbReference type="EMBL" id="JAHHHV010000066">
    <property type="protein sequence ID" value="MBW4466221.1"/>
    <property type="molecule type" value="Genomic_DNA"/>
</dbReference>
<name>A0A951PAU7_9CYAN</name>
<evidence type="ECO:0000313" key="1">
    <source>
        <dbReference type="EMBL" id="MBW4466221.1"/>
    </source>
</evidence>
<comment type="caution">
    <text evidence="1">The sequence shown here is derived from an EMBL/GenBank/DDBJ whole genome shotgun (WGS) entry which is preliminary data.</text>
</comment>
<organism evidence="1 2">
    <name type="scientific">Pegethrix bostrychoides GSE-TBD4-15B</name>
    <dbReference type="NCBI Taxonomy" id="2839662"/>
    <lineage>
        <taxon>Bacteria</taxon>
        <taxon>Bacillati</taxon>
        <taxon>Cyanobacteriota</taxon>
        <taxon>Cyanophyceae</taxon>
        <taxon>Oculatellales</taxon>
        <taxon>Oculatellaceae</taxon>
        <taxon>Pegethrix</taxon>
    </lineage>
</organism>
<gene>
    <name evidence="1" type="ORF">KME07_12405</name>
</gene>
<sequence length="80" mass="8907">MPTAAESVSLSALLDPALLQAARAIYRTFYEVHPEEVQRPIGVALDRFSLRGKLIFAAKPILLPRECFVPFNQIEPTGVR</sequence>
<reference evidence="1" key="1">
    <citation type="submission" date="2021-05" db="EMBL/GenBank/DDBJ databases">
        <authorList>
            <person name="Pietrasiak N."/>
            <person name="Ward R."/>
            <person name="Stajich J.E."/>
            <person name="Kurbessoian T."/>
        </authorList>
    </citation>
    <scope>NUCLEOTIDE SEQUENCE</scope>
    <source>
        <strain evidence="1">GSE-TBD4-15B</strain>
    </source>
</reference>
<dbReference type="AlphaFoldDB" id="A0A951PAU7"/>
<protein>
    <submittedName>
        <fullName evidence="1">Uncharacterized protein</fullName>
    </submittedName>
</protein>
<proteinExistence type="predicted"/>